<dbReference type="InterPro" id="IPR001678">
    <property type="entry name" value="MeTrfase_RsmB-F_NOP2_dom"/>
</dbReference>
<dbReference type="AlphaFoldDB" id="A0A370G5N6"/>
<dbReference type="EC" id="2.1.1.176" evidence="4"/>
<dbReference type="InterPro" id="IPR029063">
    <property type="entry name" value="SAM-dependent_MTases_sf"/>
</dbReference>
<evidence type="ECO:0000256" key="7">
    <source>
        <dbReference type="ARBA" id="ARBA00022603"/>
    </source>
</evidence>
<evidence type="ECO:0000256" key="11">
    <source>
        <dbReference type="ARBA" id="ARBA00030399"/>
    </source>
</evidence>
<evidence type="ECO:0000256" key="8">
    <source>
        <dbReference type="ARBA" id="ARBA00022679"/>
    </source>
</evidence>
<dbReference type="GO" id="GO:0009383">
    <property type="term" value="F:rRNA (cytosine-C5-)-methyltransferase activity"/>
    <property type="evidence" value="ECO:0007669"/>
    <property type="project" value="TreeGrafter"/>
</dbReference>
<evidence type="ECO:0000256" key="2">
    <source>
        <dbReference type="ARBA" id="ARBA00004496"/>
    </source>
</evidence>
<evidence type="ECO:0000256" key="14">
    <source>
        <dbReference type="PROSITE-ProRule" id="PRU01023"/>
    </source>
</evidence>
<dbReference type="Gene3D" id="3.40.50.150">
    <property type="entry name" value="Vaccinia Virus protein VP39"/>
    <property type="match status" value="1"/>
</dbReference>
<feature type="active site" description="Nucleophile" evidence="14">
    <location>
        <position position="375"/>
    </location>
</feature>
<accession>A0A370G5N6</accession>
<comment type="catalytic activity">
    <reaction evidence="13">
        <text>cytidine(967) in 16S rRNA + S-adenosyl-L-methionine = 5-methylcytidine(967) in 16S rRNA + S-adenosyl-L-homocysteine + H(+)</text>
        <dbReference type="Rhea" id="RHEA:42748"/>
        <dbReference type="Rhea" id="RHEA-COMP:10219"/>
        <dbReference type="Rhea" id="RHEA-COMP:10220"/>
        <dbReference type="ChEBI" id="CHEBI:15378"/>
        <dbReference type="ChEBI" id="CHEBI:57856"/>
        <dbReference type="ChEBI" id="CHEBI:59789"/>
        <dbReference type="ChEBI" id="CHEBI:74483"/>
        <dbReference type="ChEBI" id="CHEBI:82748"/>
        <dbReference type="EC" id="2.1.1.176"/>
    </reaction>
</comment>
<dbReference type="PROSITE" id="PS51686">
    <property type="entry name" value="SAM_MT_RSMB_NOP"/>
    <property type="match status" value="1"/>
</dbReference>
<dbReference type="InterPro" id="IPR004573">
    <property type="entry name" value="rRNA_ssu_MeTfrase_B"/>
</dbReference>
<gene>
    <name evidence="16" type="ORF">C8D86_13316</name>
</gene>
<keyword evidence="9 14" id="KW-0949">S-adenosyl-L-methionine</keyword>
<evidence type="ECO:0000256" key="10">
    <source>
        <dbReference type="ARBA" id="ARBA00022884"/>
    </source>
</evidence>
<protein>
    <recommendedName>
        <fullName evidence="4">16S rRNA (cytosine(967)-C(5))-methyltransferase</fullName>
        <ecNumber evidence="4">2.1.1.176</ecNumber>
    </recommendedName>
    <alternativeName>
        <fullName evidence="11">16S rRNA m5C967 methyltransferase</fullName>
    </alternativeName>
    <alternativeName>
        <fullName evidence="12">rRNA (cytosine-C(5)-)-methyltransferase RsmB</fullName>
    </alternativeName>
</protein>
<reference evidence="16 17" key="1">
    <citation type="submission" date="2018-07" db="EMBL/GenBank/DDBJ databases">
        <title>Genomic Encyclopedia of Type Strains, Phase IV (KMG-IV): sequencing the most valuable type-strain genomes for metagenomic binning, comparative biology and taxonomic classification.</title>
        <authorList>
            <person name="Goeker M."/>
        </authorList>
    </citation>
    <scope>NUCLEOTIDE SEQUENCE [LARGE SCALE GENOMIC DNA]</scope>
    <source>
        <strain evidence="16 17">DSM 16500</strain>
    </source>
</reference>
<feature type="binding site" evidence="14">
    <location>
        <position position="303"/>
    </location>
    <ligand>
        <name>S-adenosyl-L-methionine</name>
        <dbReference type="ChEBI" id="CHEBI:59789"/>
    </ligand>
</feature>
<dbReference type="PROSITE" id="PS01153">
    <property type="entry name" value="NOL1_NOP2_SUN"/>
    <property type="match status" value="1"/>
</dbReference>
<dbReference type="PANTHER" id="PTHR22807">
    <property type="entry name" value="NOP2 YEAST -RELATED NOL1/NOP2/FMU SUN DOMAIN-CONTAINING"/>
    <property type="match status" value="1"/>
</dbReference>
<dbReference type="Pfam" id="PF01189">
    <property type="entry name" value="Methyltr_RsmB-F"/>
    <property type="match status" value="1"/>
</dbReference>
<evidence type="ECO:0000256" key="12">
    <source>
        <dbReference type="ARBA" id="ARBA00031088"/>
    </source>
</evidence>
<dbReference type="Pfam" id="PF01029">
    <property type="entry name" value="NusB"/>
    <property type="match status" value="1"/>
</dbReference>
<dbReference type="NCBIfam" id="TIGR00563">
    <property type="entry name" value="rsmB"/>
    <property type="match status" value="1"/>
</dbReference>
<dbReference type="OrthoDB" id="9810297at2"/>
<dbReference type="Gene3D" id="1.10.287.730">
    <property type="entry name" value="Helix hairpin bin"/>
    <property type="match status" value="1"/>
</dbReference>
<feature type="binding site" evidence="14">
    <location>
        <position position="277"/>
    </location>
    <ligand>
        <name>S-adenosyl-L-methionine</name>
        <dbReference type="ChEBI" id="CHEBI:59789"/>
    </ligand>
</feature>
<keyword evidence="17" id="KW-1185">Reference proteome</keyword>
<evidence type="ECO:0000256" key="5">
    <source>
        <dbReference type="ARBA" id="ARBA00022490"/>
    </source>
</evidence>
<feature type="binding site" evidence="14">
    <location>
        <position position="322"/>
    </location>
    <ligand>
        <name>S-adenosyl-L-methionine</name>
        <dbReference type="ChEBI" id="CHEBI:59789"/>
    </ligand>
</feature>
<evidence type="ECO:0000256" key="13">
    <source>
        <dbReference type="ARBA" id="ARBA00047283"/>
    </source>
</evidence>
<dbReference type="NCBIfam" id="NF008149">
    <property type="entry name" value="PRK10901.1"/>
    <property type="match status" value="1"/>
</dbReference>
<dbReference type="GO" id="GO:0003723">
    <property type="term" value="F:RNA binding"/>
    <property type="evidence" value="ECO:0007669"/>
    <property type="project" value="UniProtKB-UniRule"/>
</dbReference>
<evidence type="ECO:0000256" key="9">
    <source>
        <dbReference type="ARBA" id="ARBA00022691"/>
    </source>
</evidence>
<proteinExistence type="inferred from homology"/>
<dbReference type="InterPro" id="IPR054728">
    <property type="entry name" value="RsmB-like_ferredoxin"/>
</dbReference>
<dbReference type="FunFam" id="3.40.50.150:FF:000022">
    <property type="entry name" value="Ribosomal RNA small subunit methyltransferase B"/>
    <property type="match status" value="1"/>
</dbReference>
<dbReference type="InterPro" id="IPR023267">
    <property type="entry name" value="RCMT"/>
</dbReference>
<dbReference type="GO" id="GO:0070475">
    <property type="term" value="P:rRNA base methylation"/>
    <property type="evidence" value="ECO:0007669"/>
    <property type="project" value="TreeGrafter"/>
</dbReference>
<dbReference type="GO" id="GO:0005829">
    <property type="term" value="C:cytosol"/>
    <property type="evidence" value="ECO:0007669"/>
    <property type="project" value="TreeGrafter"/>
</dbReference>
<sequence length="434" mass="48660">MSVNLRLLAAQIINDVTNGRSLSDSLDASLTTIKDARDRAFVQAVSYGVCRFYTRLDIVLSRLLKKPMKEKDSDVHALILVGLYQLMDMRVPPHAAVAETVNAADKLKKSWARGLINAVLREYLRKKEEMDKEIKSDPESDYAHPAWWIEAIKEAWPEHWEAILTANNAHPPFALRVNRQHLLREAYLEKLETKGLKASVIPETEQGIVLEMAAPIDTLPGFSAGDISVQDGAAQLAAEILKLAPRQRVLDACAAPGGKLTHIIEREPDLAEVIAVEKDPLRMPDIKDNLLRLKLKAKCICHDVAAIKDWWDGQLFDRILLDAPCSASGVIRRHPDIKLLRQISDIKRLAQEQLHLLEVLWPLLKPGGLLVYATCSIFPEENTDVLRRFLAVHADAAEDKLENTWGVPCAIGRQILPGMHGMDGFYYARVSKRL</sequence>
<evidence type="ECO:0000256" key="3">
    <source>
        <dbReference type="ARBA" id="ARBA00007494"/>
    </source>
</evidence>
<feature type="domain" description="SAM-dependent MTase RsmB/NOP-type" evidence="15">
    <location>
        <begin position="163"/>
        <end position="433"/>
    </location>
</feature>
<comment type="caution">
    <text evidence="16">The sequence shown here is derived from an EMBL/GenBank/DDBJ whole genome shotgun (WGS) entry which is preliminary data.</text>
</comment>
<dbReference type="EMBL" id="QQAX01000033">
    <property type="protein sequence ID" value="RDI38376.1"/>
    <property type="molecule type" value="Genomic_DNA"/>
</dbReference>
<dbReference type="Pfam" id="PF22458">
    <property type="entry name" value="RsmF-B_ferredox"/>
    <property type="match status" value="1"/>
</dbReference>
<dbReference type="PRINTS" id="PR02008">
    <property type="entry name" value="RCMTFAMILY"/>
</dbReference>
<evidence type="ECO:0000256" key="6">
    <source>
        <dbReference type="ARBA" id="ARBA00022552"/>
    </source>
</evidence>
<keyword evidence="6" id="KW-0698">rRNA processing</keyword>
<keyword evidence="8 14" id="KW-0808">Transferase</keyword>
<organism evidence="16 17">
    <name type="scientific">Aquicella lusitana</name>
    <dbReference type="NCBI Taxonomy" id="254246"/>
    <lineage>
        <taxon>Bacteria</taxon>
        <taxon>Pseudomonadati</taxon>
        <taxon>Pseudomonadota</taxon>
        <taxon>Gammaproteobacteria</taxon>
        <taxon>Legionellales</taxon>
        <taxon>Coxiellaceae</taxon>
        <taxon>Aquicella</taxon>
    </lineage>
</organism>
<comment type="similarity">
    <text evidence="3 14">Belongs to the class I-like SAM-binding methyltransferase superfamily. RsmB/NOP family.</text>
</comment>
<dbReference type="GO" id="GO:0006355">
    <property type="term" value="P:regulation of DNA-templated transcription"/>
    <property type="evidence" value="ECO:0007669"/>
    <property type="project" value="InterPro"/>
</dbReference>
<evidence type="ECO:0000256" key="4">
    <source>
        <dbReference type="ARBA" id="ARBA00012140"/>
    </source>
</evidence>
<name>A0A370G5N6_9COXI</name>
<dbReference type="RefSeq" id="WP_114835360.1">
    <property type="nucleotide sequence ID" value="NZ_LR699114.1"/>
</dbReference>
<dbReference type="Gene3D" id="1.10.940.10">
    <property type="entry name" value="NusB-like"/>
    <property type="match status" value="1"/>
</dbReference>
<keyword evidence="5" id="KW-0963">Cytoplasm</keyword>
<dbReference type="SUPFAM" id="SSF48013">
    <property type="entry name" value="NusB-like"/>
    <property type="match status" value="1"/>
</dbReference>
<dbReference type="CDD" id="cd02440">
    <property type="entry name" value="AdoMet_MTases"/>
    <property type="match status" value="1"/>
</dbReference>
<feature type="binding site" evidence="14">
    <location>
        <begin position="253"/>
        <end position="259"/>
    </location>
    <ligand>
        <name>S-adenosyl-L-methionine</name>
        <dbReference type="ChEBI" id="CHEBI:59789"/>
    </ligand>
</feature>
<dbReference type="InterPro" id="IPR049560">
    <property type="entry name" value="MeTrfase_RsmB-F_NOP2_cat"/>
</dbReference>
<dbReference type="Gene3D" id="3.30.70.1170">
    <property type="entry name" value="Sun protein, domain 3"/>
    <property type="match status" value="1"/>
</dbReference>
<dbReference type="SUPFAM" id="SSF53335">
    <property type="entry name" value="S-adenosyl-L-methionine-dependent methyltransferases"/>
    <property type="match status" value="1"/>
</dbReference>
<evidence type="ECO:0000313" key="17">
    <source>
        <dbReference type="Proteomes" id="UP000254720"/>
    </source>
</evidence>
<evidence type="ECO:0000256" key="1">
    <source>
        <dbReference type="ARBA" id="ARBA00002724"/>
    </source>
</evidence>
<keyword evidence="7 14" id="KW-0489">Methyltransferase</keyword>
<dbReference type="PANTHER" id="PTHR22807:SF61">
    <property type="entry name" value="NOL1_NOP2_SUN FAMILY PROTEIN _ ANTITERMINATION NUSB DOMAIN-CONTAINING PROTEIN"/>
    <property type="match status" value="1"/>
</dbReference>
<dbReference type="InterPro" id="IPR006027">
    <property type="entry name" value="NusB_RsmB_TIM44"/>
</dbReference>
<dbReference type="InterPro" id="IPR035926">
    <property type="entry name" value="NusB-like_sf"/>
</dbReference>
<evidence type="ECO:0000259" key="15">
    <source>
        <dbReference type="PROSITE" id="PS51686"/>
    </source>
</evidence>
<evidence type="ECO:0000313" key="16">
    <source>
        <dbReference type="EMBL" id="RDI38376.1"/>
    </source>
</evidence>
<dbReference type="InterPro" id="IPR018314">
    <property type="entry name" value="RsmB/NOL1/NOP2-like_CS"/>
</dbReference>
<comment type="function">
    <text evidence="1">Specifically methylates the cytosine at position 967 (m5C967) of 16S rRNA.</text>
</comment>
<comment type="subcellular location">
    <subcellularLocation>
        <location evidence="2">Cytoplasm</location>
    </subcellularLocation>
</comment>
<keyword evidence="10 14" id="KW-0694">RNA-binding</keyword>
<dbReference type="Proteomes" id="UP000254720">
    <property type="component" value="Unassembled WGS sequence"/>
</dbReference>